<accession>A0AAU2H4N3</accession>
<sequence>MTTYTVTVAGRERYDGEKPYTYVIEDDQAINAVLRVMAHHRWENQDTDVIPISVFTGQPGPNCGYYWNELRET</sequence>
<gene>
    <name evidence="1" type="ORF">OHV25_23075</name>
</gene>
<protein>
    <submittedName>
        <fullName evidence="1">Slp family lipoprotein</fullName>
    </submittedName>
</protein>
<organism evidence="1">
    <name type="scientific">Streptomyces sp. NBC_00060</name>
    <dbReference type="NCBI Taxonomy" id="2975636"/>
    <lineage>
        <taxon>Bacteria</taxon>
        <taxon>Bacillati</taxon>
        <taxon>Actinomycetota</taxon>
        <taxon>Actinomycetes</taxon>
        <taxon>Kitasatosporales</taxon>
        <taxon>Streptomycetaceae</taxon>
        <taxon>Streptomyces</taxon>
    </lineage>
</organism>
<proteinExistence type="predicted"/>
<keyword evidence="1" id="KW-0449">Lipoprotein</keyword>
<name>A0AAU2H4N3_9ACTN</name>
<dbReference type="AlphaFoldDB" id="A0AAU2H4N3"/>
<reference evidence="1" key="1">
    <citation type="submission" date="2022-10" db="EMBL/GenBank/DDBJ databases">
        <title>The complete genomes of actinobacterial strains from the NBC collection.</title>
        <authorList>
            <person name="Joergensen T.S."/>
            <person name="Alvarez Arevalo M."/>
            <person name="Sterndorff E.B."/>
            <person name="Faurdal D."/>
            <person name="Vuksanovic O."/>
            <person name="Mourched A.-S."/>
            <person name="Charusanti P."/>
            <person name="Shaw S."/>
            <person name="Blin K."/>
            <person name="Weber T."/>
        </authorList>
    </citation>
    <scope>NUCLEOTIDE SEQUENCE</scope>
    <source>
        <strain evidence="1">NBC_00060</strain>
    </source>
</reference>
<dbReference type="EMBL" id="CP108253">
    <property type="protein sequence ID" value="WTU42252.1"/>
    <property type="molecule type" value="Genomic_DNA"/>
</dbReference>
<evidence type="ECO:0000313" key="1">
    <source>
        <dbReference type="EMBL" id="WTU42252.1"/>
    </source>
</evidence>